<dbReference type="InterPro" id="IPR005801">
    <property type="entry name" value="ADC_synthase"/>
</dbReference>
<evidence type="ECO:0000256" key="5">
    <source>
        <dbReference type="ARBA" id="ARBA00022842"/>
    </source>
</evidence>
<dbReference type="EMBL" id="FPHC01000031">
    <property type="protein sequence ID" value="SFV53714.1"/>
    <property type="molecule type" value="Genomic_DNA"/>
</dbReference>
<comment type="catalytic activity">
    <reaction evidence="8">
        <text>chorismate + L-glutamine = anthranilate + pyruvate + L-glutamate + H(+)</text>
        <dbReference type="Rhea" id="RHEA:21732"/>
        <dbReference type="ChEBI" id="CHEBI:15361"/>
        <dbReference type="ChEBI" id="CHEBI:15378"/>
        <dbReference type="ChEBI" id="CHEBI:16567"/>
        <dbReference type="ChEBI" id="CHEBI:29748"/>
        <dbReference type="ChEBI" id="CHEBI:29985"/>
        <dbReference type="ChEBI" id="CHEBI:58359"/>
        <dbReference type="EC" id="4.1.3.27"/>
    </reaction>
</comment>
<keyword evidence="5" id="KW-0460">Magnesium</keyword>
<comment type="subunit">
    <text evidence="2">Heterotetramer consisting of two non-identical subunits: a beta subunit (TrpG) and a large alpha subunit (TrpE).</text>
</comment>
<name>A0A1W1BJH6_9ZZZZ</name>
<evidence type="ECO:0000256" key="3">
    <source>
        <dbReference type="ARBA" id="ARBA00020653"/>
    </source>
</evidence>
<dbReference type="AlphaFoldDB" id="A0A1W1BJH6"/>
<dbReference type="SUPFAM" id="SSF56322">
    <property type="entry name" value="ADC synthase"/>
    <property type="match status" value="1"/>
</dbReference>
<sequence>MYKTILYDQLTPVALYGQIKEKFGYQITMLFESVVNNSDGNFSFIVLGAKERLTYRDKTTRYQDVDGNTTVLDSNPFEFLKEYYANVDQESYRELSQEVGFGFVDGFIGFIAYDMVKVFEPILEESMGSLLDPLDTPDLDLVRPQIILAYSHKSAKLTMILNDDSAKSTFEEIELMLNQSTAPMPIKAVKLDGDGTFSIEEERFKQMVDESKEHIRSGDIFQILLSNRYTQKGQIDPLSFYRVLRSKNPSPYLFLLEYDDFSICGSSPEVMVRLTNNEILLRPIAGTRKRGNTHKRDLELEQEMLDDPKECAEHLMLIDLGRNDVGRVAQTGTVAVTDMMRVERYSHVMHMVSDVEAQLADGKDMFDLFAATFTAGTMTGAPKIKAMEIIAEFERLKRGFYSGAVGYFAFNGDMDSAIAIRTSLIKSDSITLQAGAGVVADSQPELEYLEVKNKLGALLSTLKEMQEL</sequence>
<evidence type="ECO:0000259" key="10">
    <source>
        <dbReference type="Pfam" id="PF04715"/>
    </source>
</evidence>
<feature type="domain" description="Chorismate-utilising enzyme C-terminal" evidence="9">
    <location>
        <begin position="201"/>
        <end position="454"/>
    </location>
</feature>
<keyword evidence="6 11" id="KW-0456">Lyase</keyword>
<reference evidence="11" key="1">
    <citation type="submission" date="2016-10" db="EMBL/GenBank/DDBJ databases">
        <authorList>
            <person name="de Groot N.N."/>
        </authorList>
    </citation>
    <scope>NUCLEOTIDE SEQUENCE</scope>
</reference>
<dbReference type="PRINTS" id="PR00095">
    <property type="entry name" value="ANTSNTHASEI"/>
</dbReference>
<protein>
    <recommendedName>
        <fullName evidence="3">Anthranilate synthase component 1</fullName>
    </recommendedName>
</protein>
<accession>A0A1W1BJH6</accession>
<evidence type="ECO:0000256" key="1">
    <source>
        <dbReference type="ARBA" id="ARBA00001946"/>
    </source>
</evidence>
<keyword evidence="4" id="KW-0479">Metal-binding</keyword>
<gene>
    <name evidence="11" type="ORF">MNB_SV-6-56</name>
</gene>
<dbReference type="Pfam" id="PF00425">
    <property type="entry name" value="Chorismate_bind"/>
    <property type="match status" value="1"/>
</dbReference>
<evidence type="ECO:0000256" key="8">
    <source>
        <dbReference type="ARBA" id="ARBA00047683"/>
    </source>
</evidence>
<dbReference type="GO" id="GO:0000162">
    <property type="term" value="P:L-tryptophan biosynthetic process"/>
    <property type="evidence" value="ECO:0007669"/>
    <property type="project" value="TreeGrafter"/>
</dbReference>
<evidence type="ECO:0000256" key="6">
    <source>
        <dbReference type="ARBA" id="ARBA00023239"/>
    </source>
</evidence>
<dbReference type="GO" id="GO:0004049">
    <property type="term" value="F:anthranilate synthase activity"/>
    <property type="evidence" value="ECO:0007669"/>
    <property type="project" value="UniProtKB-EC"/>
</dbReference>
<evidence type="ECO:0000313" key="11">
    <source>
        <dbReference type="EMBL" id="SFV53714.1"/>
    </source>
</evidence>
<dbReference type="InterPro" id="IPR015890">
    <property type="entry name" value="Chorismate_C"/>
</dbReference>
<dbReference type="PANTHER" id="PTHR11236">
    <property type="entry name" value="AMINOBENZOATE/ANTHRANILATE SYNTHASE"/>
    <property type="match status" value="1"/>
</dbReference>
<dbReference type="InterPro" id="IPR006805">
    <property type="entry name" value="Anth_synth_I_N"/>
</dbReference>
<evidence type="ECO:0000256" key="7">
    <source>
        <dbReference type="ARBA" id="ARBA00025634"/>
    </source>
</evidence>
<dbReference type="PANTHER" id="PTHR11236:SF48">
    <property type="entry name" value="ISOCHORISMATE SYNTHASE MENF"/>
    <property type="match status" value="1"/>
</dbReference>
<dbReference type="GO" id="GO:0046872">
    <property type="term" value="F:metal ion binding"/>
    <property type="evidence" value="ECO:0007669"/>
    <property type="project" value="UniProtKB-KW"/>
</dbReference>
<evidence type="ECO:0000256" key="4">
    <source>
        <dbReference type="ARBA" id="ARBA00022723"/>
    </source>
</evidence>
<evidence type="ECO:0000259" key="9">
    <source>
        <dbReference type="Pfam" id="PF00425"/>
    </source>
</evidence>
<dbReference type="Gene3D" id="3.60.120.10">
    <property type="entry name" value="Anthranilate synthase"/>
    <property type="match status" value="1"/>
</dbReference>
<organism evidence="11">
    <name type="scientific">hydrothermal vent metagenome</name>
    <dbReference type="NCBI Taxonomy" id="652676"/>
    <lineage>
        <taxon>unclassified sequences</taxon>
        <taxon>metagenomes</taxon>
        <taxon>ecological metagenomes</taxon>
    </lineage>
</organism>
<dbReference type="Pfam" id="PF04715">
    <property type="entry name" value="Anth_synt_I_N"/>
    <property type="match status" value="1"/>
</dbReference>
<comment type="cofactor">
    <cofactor evidence="1">
        <name>Mg(2+)</name>
        <dbReference type="ChEBI" id="CHEBI:18420"/>
    </cofactor>
</comment>
<proteinExistence type="predicted"/>
<comment type="function">
    <text evidence="7">Part of a heterotetrameric complex that catalyzes the two-step biosynthesis of anthranilate, an intermediate in the biosynthesis of L-tryptophan. In the first step, the glutamine-binding beta subunit (TrpG) of anthranilate synthase (AS) provides the glutamine amidotransferase activity which generates ammonia as a substrate that, along with chorismate, is used in the second step, catalyzed by the large alpha subunit of AS (TrpE) to produce anthranilate. In the absence of TrpG, TrpE can synthesize anthranilate directly from chorismate and high concentrations of ammonia.</text>
</comment>
<evidence type="ECO:0000256" key="2">
    <source>
        <dbReference type="ARBA" id="ARBA00011575"/>
    </source>
</evidence>
<feature type="domain" description="Anthranilate synthase component I N-terminal" evidence="10">
    <location>
        <begin position="8"/>
        <end position="159"/>
    </location>
</feature>
<dbReference type="InterPro" id="IPR019999">
    <property type="entry name" value="Anth_synth_I-like"/>
</dbReference>